<dbReference type="Proteomes" id="UP001183648">
    <property type="component" value="Unassembled WGS sequence"/>
</dbReference>
<organism evidence="1 2">
    <name type="scientific">Nocardioides marmoribigeumensis</name>
    <dbReference type="NCBI Taxonomy" id="433649"/>
    <lineage>
        <taxon>Bacteria</taxon>
        <taxon>Bacillati</taxon>
        <taxon>Actinomycetota</taxon>
        <taxon>Actinomycetes</taxon>
        <taxon>Propionibacteriales</taxon>
        <taxon>Nocardioidaceae</taxon>
        <taxon>Nocardioides</taxon>
    </lineage>
</organism>
<sequence length="359" mass="38826">MTRLLGRRSAPSSVPALVAVLLATFCLVPGTSPEARASTPAPTRLSRLLDGPTPVPASCGHAAAKVYGGHRSFGTYHGDVWLGLDQSSSFARPLMTDVNRDGVQDGVVSMTCTAGGVSWPDWVLVYTGRARLVGAINLGSRSDTQEHASITRIVRRDGRVRVHWISYEGAAFNPRYRVGTLGKVDGRWRLVHVHLDPPRWTAAPGRIGPFRVGRSAQSLRDLGLVKRSTSEYCSMKWDTRNTPSTFWAEFREGDPDDLDGAWAAQTQRIDRAYVRTAAGIGPGSYVRDLRNAYGSRLVKVDDVMVEGGPIDFFAVFGPGGALLFKVPDVQSPNAWDAVEGIEVAKGHDRSSLRVVGGGC</sequence>
<comment type="caution">
    <text evidence="1">The sequence shown here is derived from an EMBL/GenBank/DDBJ whole genome shotgun (WGS) entry which is preliminary data.</text>
</comment>
<proteinExistence type="predicted"/>
<evidence type="ECO:0000313" key="1">
    <source>
        <dbReference type="EMBL" id="MDR7363285.1"/>
    </source>
</evidence>
<dbReference type="RefSeq" id="WP_310303526.1">
    <property type="nucleotide sequence ID" value="NZ_BAAAPS010000003.1"/>
</dbReference>
<dbReference type="EMBL" id="JAVDYG010000001">
    <property type="protein sequence ID" value="MDR7363285.1"/>
    <property type="molecule type" value="Genomic_DNA"/>
</dbReference>
<name>A0ABU2BY11_9ACTN</name>
<gene>
    <name evidence="1" type="ORF">J2S63_002838</name>
</gene>
<keyword evidence="2" id="KW-1185">Reference proteome</keyword>
<evidence type="ECO:0008006" key="3">
    <source>
        <dbReference type="Google" id="ProtNLM"/>
    </source>
</evidence>
<evidence type="ECO:0000313" key="2">
    <source>
        <dbReference type="Proteomes" id="UP001183648"/>
    </source>
</evidence>
<protein>
    <recommendedName>
        <fullName evidence="3">SnoaL-like domain-containing protein</fullName>
    </recommendedName>
</protein>
<reference evidence="1 2" key="1">
    <citation type="submission" date="2023-07" db="EMBL/GenBank/DDBJ databases">
        <title>Sequencing the genomes of 1000 actinobacteria strains.</title>
        <authorList>
            <person name="Klenk H.-P."/>
        </authorList>
    </citation>
    <scope>NUCLEOTIDE SEQUENCE [LARGE SCALE GENOMIC DNA]</scope>
    <source>
        <strain evidence="1 2">DSM 19426</strain>
    </source>
</reference>
<accession>A0ABU2BY11</accession>